<evidence type="ECO:0000313" key="1">
    <source>
        <dbReference type="EMBL" id="KIP21272.1"/>
    </source>
</evidence>
<dbReference type="Proteomes" id="UP000032047">
    <property type="component" value="Unassembled WGS sequence"/>
</dbReference>
<dbReference type="Pfam" id="PF20074">
    <property type="entry name" value="DUF6470"/>
    <property type="match status" value="1"/>
</dbReference>
<protein>
    <recommendedName>
        <fullName evidence="3">YviE</fullName>
    </recommendedName>
</protein>
<dbReference type="InterPro" id="IPR045527">
    <property type="entry name" value="DUF6470"/>
</dbReference>
<organism evidence="1 2">
    <name type="scientific">Anoxybacillus ayderensis</name>
    <dbReference type="NCBI Taxonomy" id="265546"/>
    <lineage>
        <taxon>Bacteria</taxon>
        <taxon>Bacillati</taxon>
        <taxon>Bacillota</taxon>
        <taxon>Bacilli</taxon>
        <taxon>Bacillales</taxon>
        <taxon>Anoxybacillaceae</taxon>
        <taxon>Anoxybacillus</taxon>
    </lineage>
</organism>
<comment type="caution">
    <text evidence="1">The sequence shown here is derived from an EMBL/GenBank/DDBJ whole genome shotgun (WGS) entry which is preliminary data.</text>
</comment>
<keyword evidence="2" id="KW-1185">Reference proteome</keyword>
<name>A0A0D0HPQ6_9BACL</name>
<dbReference type="RefSeq" id="WP_209428836.1">
    <property type="nucleotide sequence ID" value="NZ_JXTG01000006.1"/>
</dbReference>
<accession>A0A0D0HPQ6</accession>
<dbReference type="AlphaFoldDB" id="A0A0D0HPQ6"/>
<reference evidence="1 2" key="1">
    <citation type="submission" date="2015-01" db="EMBL/GenBank/DDBJ databases">
        <title>Genome sequence of Anoxybacillus ayderensis strain AB04.</title>
        <authorList>
            <person name="Belduz A.O."/>
            <person name="Canakci S."/>
            <person name="Chan K.-G."/>
            <person name="Kahar U.M."/>
            <person name="Yaakob A.S."/>
            <person name="Chan C.S."/>
            <person name="Goh K.M."/>
        </authorList>
    </citation>
    <scope>NUCLEOTIDE SEQUENCE [LARGE SCALE GENOMIC DNA]</scope>
    <source>
        <strain evidence="1 2">AB04</strain>
    </source>
</reference>
<gene>
    <name evidence="1" type="ORF">JV16_01510</name>
</gene>
<proteinExistence type="predicted"/>
<sequence>MLRIPQLTMQAVFPQLSITIERGYMHMRQPQADMSLEQPQPQVEMKATPPRVTIDQTEARADVDLKHIFRRIEEAAQEGYAAWLSYLETTAIQGDELMRIEQGGDVLAMQAQTNSERPPFDYNVGLVPRPFSVKIGFEQGRIEMNWQTLGARIHIEPRPVQIDYKPNVVHIDLARHNSLRIDVSV</sequence>
<evidence type="ECO:0008006" key="3">
    <source>
        <dbReference type="Google" id="ProtNLM"/>
    </source>
</evidence>
<dbReference type="PATRIC" id="fig|265546.4.peg.1510"/>
<evidence type="ECO:0000313" key="2">
    <source>
        <dbReference type="Proteomes" id="UP000032047"/>
    </source>
</evidence>
<dbReference type="EMBL" id="JXTG01000006">
    <property type="protein sequence ID" value="KIP21272.1"/>
    <property type="molecule type" value="Genomic_DNA"/>
</dbReference>